<dbReference type="GO" id="GO:0006298">
    <property type="term" value="P:mismatch repair"/>
    <property type="evidence" value="ECO:0007669"/>
    <property type="project" value="TreeGrafter"/>
</dbReference>
<evidence type="ECO:0000256" key="10">
    <source>
        <dbReference type="ARBA" id="ARBA00022723"/>
    </source>
</evidence>
<evidence type="ECO:0000256" key="16">
    <source>
        <dbReference type="RuleBase" id="RU003515"/>
    </source>
</evidence>
<protein>
    <recommendedName>
        <fullName evidence="7 14">Ribonuclease HII</fullName>
        <shortName evidence="14">RNase HII</shortName>
        <ecNumber evidence="6 14">3.1.26.4</ecNumber>
    </recommendedName>
</protein>
<evidence type="ECO:0000256" key="3">
    <source>
        <dbReference type="ARBA" id="ARBA00004065"/>
    </source>
</evidence>
<dbReference type="PANTHER" id="PTHR10954:SF23">
    <property type="entry name" value="RIBONUCLEASE"/>
    <property type="match status" value="1"/>
</dbReference>
<dbReference type="Pfam" id="PF01351">
    <property type="entry name" value="RNase_HII"/>
    <property type="match status" value="1"/>
</dbReference>
<keyword evidence="13 14" id="KW-0464">Manganese</keyword>
<gene>
    <name evidence="14" type="primary">rnhB</name>
    <name evidence="18" type="ORF">PV02_09370</name>
</gene>
<dbReference type="InterPro" id="IPR012337">
    <property type="entry name" value="RNaseH-like_sf"/>
</dbReference>
<dbReference type="InterPro" id="IPR004649">
    <property type="entry name" value="RNase_H2_suA"/>
</dbReference>
<proteinExistence type="inferred from homology"/>
<dbReference type="AlphaFoldDB" id="A0AAE3L206"/>
<organism evidence="18 19">
    <name type="scientific">Methanolobus chelungpuianus</name>
    <dbReference type="NCBI Taxonomy" id="502115"/>
    <lineage>
        <taxon>Archaea</taxon>
        <taxon>Methanobacteriati</taxon>
        <taxon>Methanobacteriota</taxon>
        <taxon>Stenosarchaea group</taxon>
        <taxon>Methanomicrobia</taxon>
        <taxon>Methanosarcinales</taxon>
        <taxon>Methanosarcinaceae</taxon>
        <taxon>Methanolobus</taxon>
    </lineage>
</organism>
<keyword evidence="11 14" id="KW-0255">Endonuclease</keyword>
<evidence type="ECO:0000256" key="8">
    <source>
        <dbReference type="ARBA" id="ARBA00022490"/>
    </source>
</evidence>
<evidence type="ECO:0000313" key="18">
    <source>
        <dbReference type="EMBL" id="MCQ6963323.1"/>
    </source>
</evidence>
<keyword evidence="19" id="KW-1185">Reference proteome</keyword>
<reference evidence="18 19" key="1">
    <citation type="journal article" date="2011" name="Appl. Environ. Microbiol.">
        <title>Methanogenic archaea isolated from Taiwan's Chelungpu fault.</title>
        <authorList>
            <person name="Wu S.Y."/>
            <person name="Lai M.C."/>
        </authorList>
    </citation>
    <scope>NUCLEOTIDE SEQUENCE [LARGE SCALE GENOMIC DNA]</scope>
    <source>
        <strain evidence="18 19">St545Mb</strain>
    </source>
</reference>
<dbReference type="InterPro" id="IPR020787">
    <property type="entry name" value="RNase_HII_arc"/>
</dbReference>
<evidence type="ECO:0000256" key="7">
    <source>
        <dbReference type="ARBA" id="ARBA00019179"/>
    </source>
</evidence>
<evidence type="ECO:0000256" key="14">
    <source>
        <dbReference type="HAMAP-Rule" id="MF_00052"/>
    </source>
</evidence>
<sequence length="228" mass="25740">MMIAGIDEAGKGPVIGPMCVGGVLVEEERINTLRNLGVADSKKLTPKKREMLALQIEKYAHRIFVLEITPMQIDELRKVMSMNEIMVRAFSMVLEELHPDQAYVDAADVNADRFGKRLLIEYEKKHPEKAGHLSVISKHQADAIYPIVSAASIVAKVRRDSLIEELRKEIGIDFGSGYPSDPKTKQFLQGWFKEHGELPDIVRHSWKTAENVIRPQGNQRNDSDIPRS</sequence>
<dbReference type="Gene3D" id="3.30.420.10">
    <property type="entry name" value="Ribonuclease H-like superfamily/Ribonuclease H"/>
    <property type="match status" value="1"/>
</dbReference>
<dbReference type="InterPro" id="IPR001352">
    <property type="entry name" value="RNase_HII/HIII"/>
</dbReference>
<name>A0AAE3L206_9EURY</name>
<dbReference type="RefSeq" id="WP_256623169.1">
    <property type="nucleotide sequence ID" value="NZ_JTEO01000005.1"/>
</dbReference>
<comment type="function">
    <text evidence="3 14 16">Endonuclease that specifically degrades the RNA of RNA-DNA hybrids.</text>
</comment>
<evidence type="ECO:0000256" key="13">
    <source>
        <dbReference type="ARBA" id="ARBA00023211"/>
    </source>
</evidence>
<keyword evidence="12 14" id="KW-0378">Hydrolase</keyword>
<accession>A0AAE3L206</accession>
<feature type="binding site" evidence="14 15">
    <location>
        <position position="7"/>
    </location>
    <ligand>
        <name>a divalent metal cation</name>
        <dbReference type="ChEBI" id="CHEBI:60240"/>
    </ligand>
</feature>
<feature type="binding site" evidence="14 15">
    <location>
        <position position="105"/>
    </location>
    <ligand>
        <name>a divalent metal cation</name>
        <dbReference type="ChEBI" id="CHEBI:60240"/>
    </ligand>
</feature>
<dbReference type="GO" id="GO:0032299">
    <property type="term" value="C:ribonuclease H2 complex"/>
    <property type="evidence" value="ECO:0007669"/>
    <property type="project" value="TreeGrafter"/>
</dbReference>
<comment type="catalytic activity">
    <reaction evidence="1 14 15 16">
        <text>Endonucleolytic cleavage to 5'-phosphomonoester.</text>
        <dbReference type="EC" id="3.1.26.4"/>
    </reaction>
</comment>
<comment type="caution">
    <text evidence="18">The sequence shown here is derived from an EMBL/GenBank/DDBJ whole genome shotgun (WGS) entry which is preliminary data.</text>
</comment>
<keyword evidence="9 14" id="KW-0540">Nuclease</keyword>
<dbReference type="EC" id="3.1.26.4" evidence="6 14"/>
<dbReference type="GO" id="GO:0004523">
    <property type="term" value="F:RNA-DNA hybrid ribonuclease activity"/>
    <property type="evidence" value="ECO:0007669"/>
    <property type="project" value="UniProtKB-UniRule"/>
</dbReference>
<evidence type="ECO:0000256" key="6">
    <source>
        <dbReference type="ARBA" id="ARBA00012180"/>
    </source>
</evidence>
<evidence type="ECO:0000256" key="9">
    <source>
        <dbReference type="ARBA" id="ARBA00022722"/>
    </source>
</evidence>
<evidence type="ECO:0000256" key="15">
    <source>
        <dbReference type="PROSITE-ProRule" id="PRU01319"/>
    </source>
</evidence>
<dbReference type="PROSITE" id="PS51975">
    <property type="entry name" value="RNASE_H_2"/>
    <property type="match status" value="1"/>
</dbReference>
<dbReference type="SUPFAM" id="SSF53098">
    <property type="entry name" value="Ribonuclease H-like"/>
    <property type="match status" value="1"/>
</dbReference>
<dbReference type="PANTHER" id="PTHR10954">
    <property type="entry name" value="RIBONUCLEASE H2 SUBUNIT A"/>
    <property type="match status" value="1"/>
</dbReference>
<evidence type="ECO:0000256" key="4">
    <source>
        <dbReference type="ARBA" id="ARBA00004496"/>
    </source>
</evidence>
<dbReference type="Gene3D" id="1.10.10.460">
    <property type="entry name" value="Ribonuclease hii. Domain 2"/>
    <property type="match status" value="1"/>
</dbReference>
<evidence type="ECO:0000313" key="19">
    <source>
        <dbReference type="Proteomes" id="UP001206983"/>
    </source>
</evidence>
<dbReference type="GO" id="GO:0030145">
    <property type="term" value="F:manganese ion binding"/>
    <property type="evidence" value="ECO:0007669"/>
    <property type="project" value="UniProtKB-UniRule"/>
</dbReference>
<dbReference type="FunFam" id="3.30.420.10:FF:000139">
    <property type="entry name" value="Ribonuclease HII"/>
    <property type="match status" value="1"/>
</dbReference>
<dbReference type="GO" id="GO:0005737">
    <property type="term" value="C:cytoplasm"/>
    <property type="evidence" value="ECO:0007669"/>
    <property type="project" value="UniProtKB-SubCell"/>
</dbReference>
<evidence type="ECO:0000259" key="17">
    <source>
        <dbReference type="PROSITE" id="PS51975"/>
    </source>
</evidence>
<dbReference type="Proteomes" id="UP001206983">
    <property type="component" value="Unassembled WGS sequence"/>
</dbReference>
<feature type="binding site" evidence="14 15">
    <location>
        <position position="8"/>
    </location>
    <ligand>
        <name>a divalent metal cation</name>
        <dbReference type="ChEBI" id="CHEBI:60240"/>
    </ligand>
</feature>
<dbReference type="InterPro" id="IPR024567">
    <property type="entry name" value="RNase_HII/HIII_dom"/>
</dbReference>
<evidence type="ECO:0000256" key="11">
    <source>
        <dbReference type="ARBA" id="ARBA00022759"/>
    </source>
</evidence>
<dbReference type="GO" id="GO:0003723">
    <property type="term" value="F:RNA binding"/>
    <property type="evidence" value="ECO:0007669"/>
    <property type="project" value="UniProtKB-UniRule"/>
</dbReference>
<dbReference type="InterPro" id="IPR023160">
    <property type="entry name" value="RNase_HII_hlx-loop-hlx_cap_dom"/>
</dbReference>
<evidence type="ECO:0000256" key="12">
    <source>
        <dbReference type="ARBA" id="ARBA00022801"/>
    </source>
</evidence>
<evidence type="ECO:0000256" key="1">
    <source>
        <dbReference type="ARBA" id="ARBA00000077"/>
    </source>
</evidence>
<keyword evidence="8 14" id="KW-0963">Cytoplasm</keyword>
<comment type="subcellular location">
    <subcellularLocation>
        <location evidence="4 14">Cytoplasm</location>
    </subcellularLocation>
</comment>
<comment type="cofactor">
    <cofactor evidence="2">
        <name>Mg(2+)</name>
        <dbReference type="ChEBI" id="CHEBI:18420"/>
    </cofactor>
</comment>
<dbReference type="InterPro" id="IPR036397">
    <property type="entry name" value="RNaseH_sf"/>
</dbReference>
<feature type="domain" description="RNase H type-2" evidence="17">
    <location>
        <begin position="1"/>
        <end position="218"/>
    </location>
</feature>
<dbReference type="GO" id="GO:0043137">
    <property type="term" value="P:DNA replication, removal of RNA primer"/>
    <property type="evidence" value="ECO:0007669"/>
    <property type="project" value="TreeGrafter"/>
</dbReference>
<dbReference type="CDD" id="cd07180">
    <property type="entry name" value="RNase_HII_archaea_like"/>
    <property type="match status" value="1"/>
</dbReference>
<comment type="cofactor">
    <cofactor evidence="14 15">
        <name>Mn(2+)</name>
        <dbReference type="ChEBI" id="CHEBI:29035"/>
    </cofactor>
    <cofactor evidence="14 15">
        <name>Mg(2+)</name>
        <dbReference type="ChEBI" id="CHEBI:18420"/>
    </cofactor>
    <text evidence="14 15">Manganese or magnesium. Binds 1 divalent metal ion per monomer in the absence of substrate. May bind a second metal ion after substrate binding.</text>
</comment>
<dbReference type="FunFam" id="1.10.10.460:FF:000001">
    <property type="entry name" value="Ribonuclease"/>
    <property type="match status" value="1"/>
</dbReference>
<dbReference type="EMBL" id="JTEO01000005">
    <property type="protein sequence ID" value="MCQ6963323.1"/>
    <property type="molecule type" value="Genomic_DNA"/>
</dbReference>
<dbReference type="HAMAP" id="MF_00052_A">
    <property type="entry name" value="RNase_HII_A"/>
    <property type="match status" value="1"/>
</dbReference>
<dbReference type="NCBIfam" id="TIGR00729">
    <property type="entry name" value="ribonuclease HII"/>
    <property type="match status" value="1"/>
</dbReference>
<keyword evidence="10 14" id="KW-0479">Metal-binding</keyword>
<comment type="similarity">
    <text evidence="5 14 16">Belongs to the RNase HII family.</text>
</comment>
<evidence type="ECO:0000256" key="5">
    <source>
        <dbReference type="ARBA" id="ARBA00007383"/>
    </source>
</evidence>
<evidence type="ECO:0000256" key="2">
    <source>
        <dbReference type="ARBA" id="ARBA00001946"/>
    </source>
</evidence>